<dbReference type="OrthoDB" id="56056at2"/>
<evidence type="ECO:0008006" key="4">
    <source>
        <dbReference type="Google" id="ProtNLM"/>
    </source>
</evidence>
<dbReference type="RefSeq" id="WP_084048820.1">
    <property type="nucleotide sequence ID" value="NZ_FWWU01000009.1"/>
</dbReference>
<feature type="signal peptide" evidence="1">
    <location>
        <begin position="1"/>
        <end position="18"/>
    </location>
</feature>
<dbReference type="PROSITE" id="PS51257">
    <property type="entry name" value="PROKAR_LIPOPROTEIN"/>
    <property type="match status" value="1"/>
</dbReference>
<accession>A0A1W1VF80</accession>
<evidence type="ECO:0000313" key="3">
    <source>
        <dbReference type="Proteomes" id="UP000192582"/>
    </source>
</evidence>
<name>A0A1W1VF80_9DEIO</name>
<dbReference type="EMBL" id="FWWU01000009">
    <property type="protein sequence ID" value="SMB91880.1"/>
    <property type="molecule type" value="Genomic_DNA"/>
</dbReference>
<dbReference type="AlphaFoldDB" id="A0A1W1VF80"/>
<gene>
    <name evidence="2" type="ORF">SAMN00790413_01335</name>
</gene>
<evidence type="ECO:0000313" key="2">
    <source>
        <dbReference type="EMBL" id="SMB91880.1"/>
    </source>
</evidence>
<keyword evidence="3" id="KW-1185">Reference proteome</keyword>
<dbReference type="Proteomes" id="UP000192582">
    <property type="component" value="Unassembled WGS sequence"/>
</dbReference>
<organism evidence="2 3">
    <name type="scientific">Deinococcus hopiensis KR-140</name>
    <dbReference type="NCBI Taxonomy" id="695939"/>
    <lineage>
        <taxon>Bacteria</taxon>
        <taxon>Thermotogati</taxon>
        <taxon>Deinococcota</taxon>
        <taxon>Deinococci</taxon>
        <taxon>Deinococcales</taxon>
        <taxon>Deinococcaceae</taxon>
        <taxon>Deinococcus</taxon>
    </lineage>
</organism>
<feature type="chain" id="PRO_5012800074" description="DUF4127 family protein" evidence="1">
    <location>
        <begin position="19"/>
        <end position="419"/>
    </location>
</feature>
<proteinExistence type="predicted"/>
<reference evidence="2 3" key="1">
    <citation type="submission" date="2017-04" db="EMBL/GenBank/DDBJ databases">
        <authorList>
            <person name="Afonso C.L."/>
            <person name="Miller P.J."/>
            <person name="Scott M.A."/>
            <person name="Spackman E."/>
            <person name="Goraichik I."/>
            <person name="Dimitrov K.M."/>
            <person name="Suarez D.L."/>
            <person name="Swayne D.E."/>
        </authorList>
    </citation>
    <scope>NUCLEOTIDE SEQUENCE [LARGE SCALE GENOMIC DNA]</scope>
    <source>
        <strain evidence="2 3">KR-140</strain>
    </source>
</reference>
<evidence type="ECO:0000256" key="1">
    <source>
        <dbReference type="SAM" id="SignalP"/>
    </source>
</evidence>
<keyword evidence="1" id="KW-0732">Signal</keyword>
<protein>
    <recommendedName>
        <fullName evidence="4">DUF4127 family protein</fullName>
    </recommendedName>
</protein>
<dbReference type="STRING" id="695939.SAMN00790413_01335"/>
<dbReference type="InterPro" id="IPR025394">
    <property type="entry name" value="DUF4127"/>
</dbReference>
<dbReference type="Pfam" id="PF13552">
    <property type="entry name" value="DUF4127"/>
    <property type="match status" value="2"/>
</dbReference>
<sequence length="419" mass="44861">MLRRLTLCALLLASCAGAQTLVPLDSRPATRQLPALIAGLGGARVHVPDAALLGNAERGADPAALAAWLGAQPTDKPLIVALDAFAYGGLLQSRTSALSPQEALARVEPVREWQTRTGQPVYAFITLPREPGARDRARNLAVVREMIAWARAGAFRELHVTWDDALPGSPSPAEGAELAKTAPENVRVYPGADEVLALLVARALAPAQKTVRVEYSNSAAAEAAVKYEGISLTQSAANHAAAGGFRLVESGVADLTLFVYNGGDARQAAVRVSSLLRKGPVAVADVAQVNLGNARLWRDLFTLRQHANLRALAAWGTPGNNLGTALAHARLTLEGANPVRQDALLAHEYANDVVYSTEVRAALRKAIPEKELNTPAGQAKLLELARQYFPLRVGLNYRLQDASLPWGRSFEWDFRLEGR</sequence>